<protein>
    <submittedName>
        <fullName evidence="2">Uncharacterized protein</fullName>
    </submittedName>
</protein>
<dbReference type="Pfam" id="PF11917">
    <property type="entry name" value="DUF3435"/>
    <property type="match status" value="1"/>
</dbReference>
<sequence>MQLQSTSDTPTVFCSDDLVWTVGISIYIAGTPIELPQSIRSLQYKHFKGETRREQLKTFTYWTMSYVVVCPAATLLALALHDGALKDVKTLDVLLRLRLPAGIGQIELYWSEEWYGRCIMREFVDGAPDKELSSAKARYQLAKAGAHVRRHVAGHTNDQIYENDYVNHRIDHDTVNLVLDNPTEERLTAKLHRTTTGAVPQINAPLPQAVQDHIDTLPDIAELLAQRKTICYALKSASHTTESETSLREERRQITGKIRACRQRHYKSYRADHFRRKNQSIVQAQLSGYTGA</sequence>
<keyword evidence="1" id="KW-0472">Membrane</keyword>
<dbReference type="PANTHER" id="PTHR37535:SF3">
    <property type="entry name" value="FLUG DOMAIN-CONTAINING PROTEIN"/>
    <property type="match status" value="1"/>
</dbReference>
<evidence type="ECO:0000313" key="3">
    <source>
        <dbReference type="Proteomes" id="UP000503462"/>
    </source>
</evidence>
<gene>
    <name evidence="2" type="ORF">AMS68_003326</name>
</gene>
<keyword evidence="3" id="KW-1185">Reference proteome</keyword>
<proteinExistence type="predicted"/>
<evidence type="ECO:0000256" key="1">
    <source>
        <dbReference type="SAM" id="Phobius"/>
    </source>
</evidence>
<dbReference type="InterPro" id="IPR021842">
    <property type="entry name" value="DUF3435"/>
</dbReference>
<keyword evidence="1" id="KW-1133">Transmembrane helix</keyword>
<keyword evidence="1" id="KW-0812">Transmembrane</keyword>
<dbReference type="PANTHER" id="PTHR37535">
    <property type="entry name" value="FLUG DOMAIN PROTEIN"/>
    <property type="match status" value="1"/>
</dbReference>
<dbReference type="EMBL" id="CP051140">
    <property type="protein sequence ID" value="QIW97808.1"/>
    <property type="molecule type" value="Genomic_DNA"/>
</dbReference>
<dbReference type="AlphaFoldDB" id="A0A6H0XT65"/>
<reference evidence="2 3" key="1">
    <citation type="journal article" date="2016" name="Sci. Rep.">
        <title>Peltaster fructicola genome reveals evolution from an invasive phytopathogen to an ectophytic parasite.</title>
        <authorList>
            <person name="Xu C."/>
            <person name="Chen H."/>
            <person name="Gleason M.L."/>
            <person name="Xu J.R."/>
            <person name="Liu H."/>
            <person name="Zhang R."/>
            <person name="Sun G."/>
        </authorList>
    </citation>
    <scope>NUCLEOTIDE SEQUENCE [LARGE SCALE GENOMIC DNA]</scope>
    <source>
        <strain evidence="2 3">LNHT1506</strain>
    </source>
</reference>
<organism evidence="2 3">
    <name type="scientific">Peltaster fructicola</name>
    <dbReference type="NCBI Taxonomy" id="286661"/>
    <lineage>
        <taxon>Eukaryota</taxon>
        <taxon>Fungi</taxon>
        <taxon>Dikarya</taxon>
        <taxon>Ascomycota</taxon>
        <taxon>Pezizomycotina</taxon>
        <taxon>Dothideomycetes</taxon>
        <taxon>Dothideomycetes incertae sedis</taxon>
        <taxon>Peltaster</taxon>
    </lineage>
</organism>
<accession>A0A6H0XT65</accession>
<name>A0A6H0XT65_9PEZI</name>
<feature type="transmembrane region" description="Helical" evidence="1">
    <location>
        <begin position="59"/>
        <end position="80"/>
    </location>
</feature>
<evidence type="ECO:0000313" key="2">
    <source>
        <dbReference type="EMBL" id="QIW97808.1"/>
    </source>
</evidence>
<dbReference type="Proteomes" id="UP000503462">
    <property type="component" value="Chromosome 2"/>
</dbReference>